<dbReference type="EMBL" id="BAUT01000105">
    <property type="protein sequence ID" value="GAE28424.1"/>
    <property type="molecule type" value="Genomic_DNA"/>
</dbReference>
<evidence type="ECO:0000313" key="2">
    <source>
        <dbReference type="EMBL" id="GAE28424.1"/>
    </source>
</evidence>
<gene>
    <name evidence="2" type="ORF">JCM9140_4649</name>
</gene>
<dbReference type="STRING" id="1236970.JCM9140_4649"/>
<dbReference type="RefSeq" id="WP_235715429.1">
    <property type="nucleotide sequence ID" value="NZ_BAUT01000105.1"/>
</dbReference>
<feature type="coiled-coil region" evidence="1">
    <location>
        <begin position="141"/>
        <end position="187"/>
    </location>
</feature>
<sequence length="204" mass="23351">MATILLGDNNNNRDVRTHEIIAITNTLGGVYKLQATTGFINKTLSERQLVAEKILSMGIDKVSSLMFDLETNVLPSQDENFQCIVSPECQKPELDSCKDCPFSVPNFYAISSLVEGVKESVYEFVKEIEPSSFEGEKTRLMNCLYKDMDNLERAMQKFGQNEVFNFFENGEEEYNQLLNLLDEVQSRTSEDFEQYLTYSPIYLP</sequence>
<proteinExistence type="predicted"/>
<protein>
    <submittedName>
        <fullName evidence="2">Membrane spanning protein</fullName>
    </submittedName>
</protein>
<dbReference type="Proteomes" id="UP000018890">
    <property type="component" value="Unassembled WGS sequence"/>
</dbReference>
<evidence type="ECO:0000313" key="3">
    <source>
        <dbReference type="Proteomes" id="UP000018890"/>
    </source>
</evidence>
<organism evidence="2 3">
    <name type="scientific">Halalkalibacter wakoensis JCM 9140</name>
    <dbReference type="NCBI Taxonomy" id="1236970"/>
    <lineage>
        <taxon>Bacteria</taxon>
        <taxon>Bacillati</taxon>
        <taxon>Bacillota</taxon>
        <taxon>Bacilli</taxon>
        <taxon>Bacillales</taxon>
        <taxon>Bacillaceae</taxon>
        <taxon>Halalkalibacter</taxon>
    </lineage>
</organism>
<accession>W4QAN7</accession>
<keyword evidence="1" id="KW-0175">Coiled coil</keyword>
<comment type="caution">
    <text evidence="2">The sequence shown here is derived from an EMBL/GenBank/DDBJ whole genome shotgun (WGS) entry which is preliminary data.</text>
</comment>
<dbReference type="AlphaFoldDB" id="W4QAN7"/>
<evidence type="ECO:0000256" key="1">
    <source>
        <dbReference type="SAM" id="Coils"/>
    </source>
</evidence>
<keyword evidence="3" id="KW-1185">Reference proteome</keyword>
<reference evidence="2" key="1">
    <citation type="journal article" date="2014" name="Genome Announc.">
        <title>Draft Genome Sequences of Three Alkaliphilic Bacillus Strains, Bacillus wakoensis JCM 9140T, Bacillus akibai JCM 9157T, and Bacillus hemicellulosilyticus JCM 9152T.</title>
        <authorList>
            <person name="Yuki M."/>
            <person name="Oshima K."/>
            <person name="Suda W."/>
            <person name="Oshida Y."/>
            <person name="Kitamura K."/>
            <person name="Iida T."/>
            <person name="Hattori M."/>
            <person name="Ohkuma M."/>
        </authorList>
    </citation>
    <scope>NUCLEOTIDE SEQUENCE [LARGE SCALE GENOMIC DNA]</scope>
    <source>
        <strain evidence="2">JCM 9140</strain>
    </source>
</reference>
<name>W4QAN7_9BACI</name>